<dbReference type="PROSITE" id="PS51257">
    <property type="entry name" value="PROKAR_LIPOPROTEIN"/>
    <property type="match status" value="1"/>
</dbReference>
<comment type="caution">
    <text evidence="1">The sequence shown here is derived from an EMBL/GenBank/DDBJ whole genome shotgun (WGS) entry which is preliminary data.</text>
</comment>
<evidence type="ECO:0000313" key="2">
    <source>
        <dbReference type="Proteomes" id="UP000640614"/>
    </source>
</evidence>
<protein>
    <recommendedName>
        <fullName evidence="3">Lipoprotein</fullName>
    </recommendedName>
</protein>
<reference evidence="1 2" key="1">
    <citation type="submission" date="2018-07" db="EMBL/GenBank/DDBJ databases">
        <title>Genome assembly of strain KB82.</title>
        <authorList>
            <person name="Kukolya J."/>
            <person name="Horvath B."/>
            <person name="Nagy I."/>
            <person name="Toth A."/>
        </authorList>
    </citation>
    <scope>NUCLEOTIDE SEQUENCE [LARGE SCALE GENOMIC DNA]</scope>
    <source>
        <strain evidence="1 2">Kb82</strain>
    </source>
</reference>
<keyword evidence="2" id="KW-1185">Reference proteome</keyword>
<proteinExistence type="predicted"/>
<evidence type="ECO:0000313" key="1">
    <source>
        <dbReference type="EMBL" id="MBE8728109.1"/>
    </source>
</evidence>
<accession>A0ABR9TTI4</accession>
<name>A0ABR9TTI4_9FLAO</name>
<evidence type="ECO:0008006" key="3">
    <source>
        <dbReference type="Google" id="ProtNLM"/>
    </source>
</evidence>
<dbReference type="EMBL" id="PRDM01000006">
    <property type="protein sequence ID" value="MBE8728109.1"/>
    <property type="molecule type" value="Genomic_DNA"/>
</dbReference>
<dbReference type="Proteomes" id="UP000640614">
    <property type="component" value="Unassembled WGS sequence"/>
</dbReference>
<sequence length="236" mass="27514">MFGSENKKMKNILYLILFFSIAGCNKKIENENTAESKEQKIETFWNWFIENEKRFRNPEIDLDEVLQEILDNASAIEKELAFEIKPIKNGIISLTISADGVKQLIPTVQKMIEKSPKIKGWKFIAFRQKKDKKLFTDIIYLSDQIELEPSKMQFLPIVENGSLELIIYSTGINEENYNEIFYGGSLLLDNLVGEYKFMTQVDNYDFHNMPTKKEDLNQLRPLSELPAFIDNHEAKK</sequence>
<gene>
    <name evidence="1" type="ORF">C4F50_24590</name>
</gene>
<organism evidence="1 2">
    <name type="scientific">Flavobacterium hungaricum</name>
    <dbReference type="NCBI Taxonomy" id="2082725"/>
    <lineage>
        <taxon>Bacteria</taxon>
        <taxon>Pseudomonadati</taxon>
        <taxon>Bacteroidota</taxon>
        <taxon>Flavobacteriia</taxon>
        <taxon>Flavobacteriales</taxon>
        <taxon>Flavobacteriaceae</taxon>
        <taxon>Flavobacterium</taxon>
    </lineage>
</organism>